<evidence type="ECO:0000259" key="4">
    <source>
        <dbReference type="Pfam" id="PF13023"/>
    </source>
</evidence>
<keyword evidence="1" id="KW-0479">Metal-binding</keyword>
<feature type="domain" description="HD" evidence="4">
    <location>
        <begin position="26"/>
        <end position="136"/>
    </location>
</feature>
<dbReference type="GeneID" id="92099800"/>
<dbReference type="Pfam" id="PF13023">
    <property type="entry name" value="HD_3"/>
    <property type="match status" value="1"/>
</dbReference>
<evidence type="ECO:0000313" key="6">
    <source>
        <dbReference type="Proteomes" id="UP001480595"/>
    </source>
</evidence>
<dbReference type="PANTHER" id="PTHR11845">
    <property type="entry name" value="5'-DEOXYNUCLEOTIDASE HDDC2"/>
    <property type="match status" value="1"/>
</dbReference>
<dbReference type="Gene3D" id="1.10.3210.10">
    <property type="entry name" value="Hypothetical protein af1432"/>
    <property type="match status" value="1"/>
</dbReference>
<evidence type="ECO:0000256" key="3">
    <source>
        <dbReference type="SAM" id="MobiDB-lite"/>
    </source>
</evidence>
<keyword evidence="2" id="KW-0378">Hydrolase</keyword>
<protein>
    <recommendedName>
        <fullName evidence="4">HD domain-containing protein</fullName>
    </recommendedName>
</protein>
<reference evidence="5 6" key="1">
    <citation type="submission" date="2023-01" db="EMBL/GenBank/DDBJ databases">
        <title>Analysis of 21 Apiospora genomes using comparative genomics revels a genus with tremendous synthesis potential of carbohydrate active enzymes and secondary metabolites.</title>
        <authorList>
            <person name="Sorensen T."/>
        </authorList>
    </citation>
    <scope>NUCLEOTIDE SEQUENCE [LARGE SCALE GENOMIC DNA]</scope>
    <source>
        <strain evidence="5 6">CBS 135458</strain>
    </source>
</reference>
<dbReference type="InterPro" id="IPR006674">
    <property type="entry name" value="HD_domain"/>
</dbReference>
<sequence>MLGEMTMRIRWRSVSERTKVEKEAAPGRRCIFIGLVHDLGESIVGDIPTYADVPKEKKKLLETSAFQYLEALLGRHDQKYAEEIVEAWDDYENGNTPEGRWVKEVDKLECIMQAQEYEQVYRSGDFDEFQGLSTKIISVEGQRLLELLRKERQAQRLKEAQRYPIVFLLWENIEVAAHAVVDLLKKKLDEIKDGQWVVVRGFPENTEQLLWFERLVQKPNHILLLNGEGQASSPRQPRPVAGNVDFWEARDMKLEDYLRQHCGLFETIVGGFNDSKASADEGNKPANQQQPESHC</sequence>
<accession>A0ABR1SSK4</accession>
<evidence type="ECO:0000256" key="2">
    <source>
        <dbReference type="ARBA" id="ARBA00022801"/>
    </source>
</evidence>
<dbReference type="SUPFAM" id="SSF109604">
    <property type="entry name" value="HD-domain/PDEase-like"/>
    <property type="match status" value="1"/>
</dbReference>
<dbReference type="Proteomes" id="UP001480595">
    <property type="component" value="Unassembled WGS sequence"/>
</dbReference>
<dbReference type="RefSeq" id="XP_066707649.1">
    <property type="nucleotide sequence ID" value="XM_066866735.1"/>
</dbReference>
<dbReference type="EMBL" id="JAQQWL010000018">
    <property type="protein sequence ID" value="KAK8036831.1"/>
    <property type="molecule type" value="Genomic_DNA"/>
</dbReference>
<organism evidence="5 6">
    <name type="scientific">Apiospora phragmitis</name>
    <dbReference type="NCBI Taxonomy" id="2905665"/>
    <lineage>
        <taxon>Eukaryota</taxon>
        <taxon>Fungi</taxon>
        <taxon>Dikarya</taxon>
        <taxon>Ascomycota</taxon>
        <taxon>Pezizomycotina</taxon>
        <taxon>Sordariomycetes</taxon>
        <taxon>Xylariomycetidae</taxon>
        <taxon>Amphisphaeriales</taxon>
        <taxon>Apiosporaceae</taxon>
        <taxon>Apiospora</taxon>
    </lineage>
</organism>
<proteinExistence type="predicted"/>
<gene>
    <name evidence="5" type="ORF">PG994_015328</name>
</gene>
<evidence type="ECO:0000313" key="5">
    <source>
        <dbReference type="EMBL" id="KAK8036831.1"/>
    </source>
</evidence>
<evidence type="ECO:0000256" key="1">
    <source>
        <dbReference type="ARBA" id="ARBA00022723"/>
    </source>
</evidence>
<name>A0ABR1SSK4_9PEZI</name>
<comment type="caution">
    <text evidence="5">The sequence shown here is derived from an EMBL/GenBank/DDBJ whole genome shotgun (WGS) entry which is preliminary data.</text>
</comment>
<keyword evidence="6" id="KW-1185">Reference proteome</keyword>
<dbReference type="PANTHER" id="PTHR11845:SF13">
    <property type="entry name" value="5'-DEOXYNUCLEOTIDASE HDDC2"/>
    <property type="match status" value="1"/>
</dbReference>
<dbReference type="InterPro" id="IPR039356">
    <property type="entry name" value="YfbR/HDDC2"/>
</dbReference>
<feature type="region of interest" description="Disordered" evidence="3">
    <location>
        <begin position="275"/>
        <end position="295"/>
    </location>
</feature>
<feature type="compositionally biased region" description="Polar residues" evidence="3">
    <location>
        <begin position="285"/>
        <end position="295"/>
    </location>
</feature>